<evidence type="ECO:0000256" key="2">
    <source>
        <dbReference type="ARBA" id="ARBA00005045"/>
    </source>
</evidence>
<feature type="domain" description="Aminoacyl-transfer RNA synthetases class-II family profile" evidence="14">
    <location>
        <begin position="173"/>
        <end position="410"/>
    </location>
</feature>
<evidence type="ECO:0000256" key="4">
    <source>
        <dbReference type="ARBA" id="ARBA00022490"/>
    </source>
</evidence>
<proteinExistence type="inferred from homology"/>
<dbReference type="RefSeq" id="WP_371394675.1">
    <property type="nucleotide sequence ID" value="NZ_CP163421.1"/>
</dbReference>
<feature type="binding site" evidence="12">
    <location>
        <begin position="349"/>
        <end position="352"/>
    </location>
    <ligand>
        <name>ATP</name>
        <dbReference type="ChEBI" id="CHEBI:30616"/>
    </ligand>
</feature>
<dbReference type="NCBIfam" id="TIGR00414">
    <property type="entry name" value="serS"/>
    <property type="match status" value="1"/>
</dbReference>
<dbReference type="InterPro" id="IPR045864">
    <property type="entry name" value="aa-tRNA-synth_II/BPL/LPL"/>
</dbReference>
<dbReference type="Gene3D" id="3.30.930.10">
    <property type="entry name" value="Bira Bifunctional Protein, Domain 2"/>
    <property type="match status" value="1"/>
</dbReference>
<comment type="function">
    <text evidence="12">Catalyzes the attachment of serine to tRNA(Ser). Is also able to aminoacylate tRNA(Sec) with serine, to form the misacylated tRNA L-seryl-tRNA(Sec), which will be further converted into selenocysteinyl-tRNA(Sec).</text>
</comment>
<dbReference type="PRINTS" id="PR00981">
    <property type="entry name" value="TRNASYNTHSER"/>
</dbReference>
<dbReference type="InterPro" id="IPR010978">
    <property type="entry name" value="tRNA-bd_arm"/>
</dbReference>
<comment type="catalytic activity">
    <reaction evidence="10 12">
        <text>tRNA(Sec) + L-serine + ATP = L-seryl-tRNA(Sec) + AMP + diphosphate + H(+)</text>
        <dbReference type="Rhea" id="RHEA:42580"/>
        <dbReference type="Rhea" id="RHEA-COMP:9742"/>
        <dbReference type="Rhea" id="RHEA-COMP:10128"/>
        <dbReference type="ChEBI" id="CHEBI:15378"/>
        <dbReference type="ChEBI" id="CHEBI:30616"/>
        <dbReference type="ChEBI" id="CHEBI:33019"/>
        <dbReference type="ChEBI" id="CHEBI:33384"/>
        <dbReference type="ChEBI" id="CHEBI:78442"/>
        <dbReference type="ChEBI" id="CHEBI:78533"/>
        <dbReference type="ChEBI" id="CHEBI:456215"/>
        <dbReference type="EC" id="6.1.1.11"/>
    </reaction>
</comment>
<comment type="caution">
    <text evidence="12">Lacks conserved residue(s) required for the propagation of feature annotation.</text>
</comment>
<dbReference type="HAMAP" id="MF_00176">
    <property type="entry name" value="Ser_tRNA_synth_type1"/>
    <property type="match status" value="1"/>
</dbReference>
<accession>A0ABV9N9P0</accession>
<evidence type="ECO:0000313" key="15">
    <source>
        <dbReference type="EMBL" id="MFC4723994.1"/>
    </source>
</evidence>
<dbReference type="InterPro" id="IPR002317">
    <property type="entry name" value="Ser-tRNA-ligase_type_1"/>
</dbReference>
<dbReference type="Gene3D" id="1.10.287.40">
    <property type="entry name" value="Serine-tRNA synthetase, tRNA binding domain"/>
    <property type="match status" value="1"/>
</dbReference>
<dbReference type="Proteomes" id="UP001596024">
    <property type="component" value="Unassembled WGS sequence"/>
</dbReference>
<reference evidence="16" key="1">
    <citation type="journal article" date="2019" name="Int. J. Syst. Evol. Microbiol.">
        <title>The Global Catalogue of Microorganisms (GCM) 10K type strain sequencing project: providing services to taxonomists for standard genome sequencing and annotation.</title>
        <authorList>
            <consortium name="The Broad Institute Genomics Platform"/>
            <consortium name="The Broad Institute Genome Sequencing Center for Infectious Disease"/>
            <person name="Wu L."/>
            <person name="Ma J."/>
        </authorList>
    </citation>
    <scope>NUCLEOTIDE SEQUENCE [LARGE SCALE GENOMIC DNA]</scope>
    <source>
        <strain evidence="16">CCUG 62981</strain>
    </source>
</reference>
<feature type="binding site" evidence="12">
    <location>
        <position position="285"/>
    </location>
    <ligand>
        <name>L-serine</name>
        <dbReference type="ChEBI" id="CHEBI:33384"/>
    </ligand>
</feature>
<evidence type="ECO:0000256" key="11">
    <source>
        <dbReference type="ARBA" id="ARBA00048823"/>
    </source>
</evidence>
<keyword evidence="8 12" id="KW-0648">Protein biosynthesis</keyword>
<keyword evidence="6 12" id="KW-0547">Nucleotide-binding</keyword>
<feature type="binding site" evidence="12">
    <location>
        <begin position="262"/>
        <end position="264"/>
    </location>
    <ligand>
        <name>ATP</name>
        <dbReference type="ChEBI" id="CHEBI:30616"/>
    </ligand>
</feature>
<dbReference type="PANTHER" id="PTHR43697:SF1">
    <property type="entry name" value="SERINE--TRNA LIGASE"/>
    <property type="match status" value="1"/>
</dbReference>
<feature type="binding site" evidence="12">
    <location>
        <position position="385"/>
    </location>
    <ligand>
        <name>L-serine</name>
        <dbReference type="ChEBI" id="CHEBI:33384"/>
    </ligand>
</feature>
<dbReference type="SUPFAM" id="SSF55681">
    <property type="entry name" value="Class II aaRS and biotin synthetases"/>
    <property type="match status" value="1"/>
</dbReference>
<comment type="catalytic activity">
    <reaction evidence="11 12">
        <text>tRNA(Ser) + L-serine + ATP = L-seryl-tRNA(Ser) + AMP + diphosphate + H(+)</text>
        <dbReference type="Rhea" id="RHEA:12292"/>
        <dbReference type="Rhea" id="RHEA-COMP:9669"/>
        <dbReference type="Rhea" id="RHEA-COMP:9703"/>
        <dbReference type="ChEBI" id="CHEBI:15378"/>
        <dbReference type="ChEBI" id="CHEBI:30616"/>
        <dbReference type="ChEBI" id="CHEBI:33019"/>
        <dbReference type="ChEBI" id="CHEBI:33384"/>
        <dbReference type="ChEBI" id="CHEBI:78442"/>
        <dbReference type="ChEBI" id="CHEBI:78533"/>
        <dbReference type="ChEBI" id="CHEBI:456215"/>
        <dbReference type="EC" id="6.1.1.11"/>
    </reaction>
</comment>
<comment type="subcellular location">
    <subcellularLocation>
        <location evidence="1 12">Cytoplasm</location>
    </subcellularLocation>
</comment>
<evidence type="ECO:0000256" key="7">
    <source>
        <dbReference type="ARBA" id="ARBA00022840"/>
    </source>
</evidence>
<evidence type="ECO:0000256" key="12">
    <source>
        <dbReference type="HAMAP-Rule" id="MF_00176"/>
    </source>
</evidence>
<evidence type="ECO:0000256" key="5">
    <source>
        <dbReference type="ARBA" id="ARBA00022598"/>
    </source>
</evidence>
<comment type="subunit">
    <text evidence="12">Homodimer. The tRNA molecule binds across the dimer.</text>
</comment>
<dbReference type="PANTHER" id="PTHR43697">
    <property type="entry name" value="SERYL-TRNA SYNTHETASE"/>
    <property type="match status" value="1"/>
</dbReference>
<keyword evidence="16" id="KW-1185">Reference proteome</keyword>
<evidence type="ECO:0000256" key="10">
    <source>
        <dbReference type="ARBA" id="ARBA00047929"/>
    </source>
</evidence>
<dbReference type="CDD" id="cd00770">
    <property type="entry name" value="SerRS_core"/>
    <property type="match status" value="1"/>
</dbReference>
<keyword evidence="13" id="KW-0175">Coiled coil</keyword>
<dbReference type="PIRSF" id="PIRSF001529">
    <property type="entry name" value="Ser-tRNA-synth_IIa"/>
    <property type="match status" value="1"/>
</dbReference>
<dbReference type="InterPro" id="IPR033729">
    <property type="entry name" value="SerRS_core"/>
</dbReference>
<dbReference type="InterPro" id="IPR042103">
    <property type="entry name" value="SerRS_1_N_sf"/>
</dbReference>
<dbReference type="InterPro" id="IPR006195">
    <property type="entry name" value="aa-tRNA-synth_II"/>
</dbReference>
<evidence type="ECO:0000313" key="16">
    <source>
        <dbReference type="Proteomes" id="UP001596024"/>
    </source>
</evidence>
<dbReference type="EC" id="6.1.1.11" evidence="12"/>
<comment type="caution">
    <text evidence="15">The sequence shown here is derived from an EMBL/GenBank/DDBJ whole genome shotgun (WGS) entry which is preliminary data.</text>
</comment>
<dbReference type="Pfam" id="PF00587">
    <property type="entry name" value="tRNA-synt_2b"/>
    <property type="match status" value="1"/>
</dbReference>
<keyword evidence="5 12" id="KW-0436">Ligase</keyword>
<keyword evidence="7 12" id="KW-0067">ATP-binding</keyword>
<gene>
    <name evidence="12 15" type="primary">serS</name>
    <name evidence="15" type="ORF">ACFPB0_01695</name>
</gene>
<dbReference type="InterPro" id="IPR015866">
    <property type="entry name" value="Ser-tRNA-synth_1_N"/>
</dbReference>
<sequence length="425" mass="47137">MHDIRFIRENPDVFDAAMKKRGRGPEASRLLELDSKRREATARLQEIETERNAKSKLIGQAKAKGDDALFNQLRAEVDSLKGQMDEADAAQKAADEALRTELASLPNMPFEDVPEGADENDNEEVRGWGEPRELGFEPKDHVAIGEGLGGLDFEAAAAMSGARFAVLKGQLARLERALAAFMLDMHTTEHGYSETSVPLLVRDEALFGTGQLPKFAEDQFHTTDGRWLIPTAEVSLTNLVRDAIHAESAFPMRLTAHTPCFRSEAGAAGRDTRGLMRMHQFYKVELVSIVKPEESEEELERMTGCAEAVLRALELPYRVMLLCAGDMGFGARKTYDLEVWLPSQNTYREISSCSNCGDFQARRMEARFKREGEKKPEYLHTLNGSGVAVGRALLAVLENHQNEDGSVTIPAALRPYMGGIEVLKL</sequence>
<evidence type="ECO:0000256" key="6">
    <source>
        <dbReference type="ARBA" id="ARBA00022741"/>
    </source>
</evidence>
<dbReference type="GO" id="GO:0004828">
    <property type="term" value="F:serine-tRNA ligase activity"/>
    <property type="evidence" value="ECO:0007669"/>
    <property type="project" value="UniProtKB-EC"/>
</dbReference>
<evidence type="ECO:0000256" key="1">
    <source>
        <dbReference type="ARBA" id="ARBA00004496"/>
    </source>
</evidence>
<evidence type="ECO:0000259" key="14">
    <source>
        <dbReference type="PROSITE" id="PS50862"/>
    </source>
</evidence>
<name>A0ABV9N9P0_9PROT</name>
<evidence type="ECO:0000256" key="8">
    <source>
        <dbReference type="ARBA" id="ARBA00022917"/>
    </source>
</evidence>
<organism evidence="15 16">
    <name type="scientific">Glycocaulis abyssi</name>
    <dbReference type="NCBI Taxonomy" id="1433403"/>
    <lineage>
        <taxon>Bacteria</taxon>
        <taxon>Pseudomonadati</taxon>
        <taxon>Pseudomonadota</taxon>
        <taxon>Alphaproteobacteria</taxon>
        <taxon>Maricaulales</taxon>
        <taxon>Maricaulaceae</taxon>
        <taxon>Glycocaulis</taxon>
    </lineage>
</organism>
<feature type="coiled-coil region" evidence="13">
    <location>
        <begin position="30"/>
        <end position="100"/>
    </location>
</feature>
<comment type="pathway">
    <text evidence="2 12">Aminoacyl-tRNA biosynthesis; selenocysteinyl-tRNA(Sec) biosynthesis; L-seryl-tRNA(Sec) from L-serine and tRNA(Sec): step 1/1.</text>
</comment>
<comment type="domain">
    <text evidence="12">Consists of two distinct domains, a catalytic core and a N-terminal extension that is involved in tRNA binding.</text>
</comment>
<keyword evidence="4 12" id="KW-0963">Cytoplasm</keyword>
<evidence type="ECO:0000256" key="9">
    <source>
        <dbReference type="ARBA" id="ARBA00023146"/>
    </source>
</evidence>
<feature type="binding site" evidence="12">
    <location>
        <begin position="231"/>
        <end position="233"/>
    </location>
    <ligand>
        <name>L-serine</name>
        <dbReference type="ChEBI" id="CHEBI:33384"/>
    </ligand>
</feature>
<keyword evidence="9 12" id="KW-0030">Aminoacyl-tRNA synthetase</keyword>
<dbReference type="EMBL" id="JBHSGQ010000001">
    <property type="protein sequence ID" value="MFC4723994.1"/>
    <property type="molecule type" value="Genomic_DNA"/>
</dbReference>
<dbReference type="InterPro" id="IPR002314">
    <property type="entry name" value="aa-tRNA-synt_IIb"/>
</dbReference>
<dbReference type="PROSITE" id="PS50862">
    <property type="entry name" value="AA_TRNA_LIGASE_II"/>
    <property type="match status" value="1"/>
</dbReference>
<dbReference type="SUPFAM" id="SSF46589">
    <property type="entry name" value="tRNA-binding arm"/>
    <property type="match status" value="1"/>
</dbReference>
<protein>
    <recommendedName>
        <fullName evidence="12">Serine--tRNA ligase</fullName>
        <ecNumber evidence="12">6.1.1.11</ecNumber>
    </recommendedName>
    <alternativeName>
        <fullName evidence="12">Seryl-tRNA synthetase</fullName>
        <shortName evidence="12">SerRS</shortName>
    </alternativeName>
    <alternativeName>
        <fullName evidence="12">Seryl-tRNA(Ser/Sec) synthetase</fullName>
    </alternativeName>
</protein>
<evidence type="ECO:0000256" key="13">
    <source>
        <dbReference type="SAM" id="Coils"/>
    </source>
</evidence>
<comment type="similarity">
    <text evidence="3 12">Belongs to the class-II aminoacyl-tRNA synthetase family. Type-1 seryl-tRNA synthetase subfamily.</text>
</comment>
<evidence type="ECO:0000256" key="3">
    <source>
        <dbReference type="ARBA" id="ARBA00010728"/>
    </source>
</evidence>
<dbReference type="Pfam" id="PF02403">
    <property type="entry name" value="Seryl_tRNA_N"/>
    <property type="match status" value="1"/>
</dbReference>